<accession>A0A271IYH5</accession>
<dbReference type="AlphaFoldDB" id="A0A271IYH5"/>
<evidence type="ECO:0000259" key="4">
    <source>
        <dbReference type="Pfam" id="PF03109"/>
    </source>
</evidence>
<dbReference type="CDD" id="cd05121">
    <property type="entry name" value="ABC1_ADCK3-like"/>
    <property type="match status" value="1"/>
</dbReference>
<organism evidence="5 6">
    <name type="scientific">Rubrivirga marina</name>
    <dbReference type="NCBI Taxonomy" id="1196024"/>
    <lineage>
        <taxon>Bacteria</taxon>
        <taxon>Pseudomonadati</taxon>
        <taxon>Rhodothermota</taxon>
        <taxon>Rhodothermia</taxon>
        <taxon>Rhodothermales</taxon>
        <taxon>Rubricoccaceae</taxon>
        <taxon>Rubrivirga</taxon>
    </lineage>
</organism>
<dbReference type="InterPro" id="IPR004147">
    <property type="entry name" value="ABC1_dom"/>
</dbReference>
<evidence type="ECO:0000256" key="2">
    <source>
        <dbReference type="SAM" id="MobiDB-lite"/>
    </source>
</evidence>
<sequence>MPPSDRDRSEPVPASEAGPVHPPDDAVGAGAAPFEGDGAPADDDAPAEYRERDEPSITEAEHETAEEGDARPAGPAGESPSAALHAEAAPGPVRADPTDPPPRAHRAESEQAVAADLRRLARLRRRHGTHDVPALDPGTEVARQAGFEVMDVGEPPSLVRRYFTTLRHATGLVYGSAVAVARDREQFAFVKGFPLFLIKLAAFFVKPLVRRDIRGLPIEKQLRRRLELLGPTYIKLGQVLALREDLLPPFITEELKNLLDRLPVMPFPEYLDRVAKGLGRPVDEMFSYIDPKPLGSASIGQIHAATTVDGDDVILKVVKPHIYVILKRDSRLLGFFGSFLQVFFSRYQPKKVLDEFAEYTLREVDLRREADNAEQMAINFADQPDIRFPTIYREYSSRLVLTMERFRGIRPDTPASRALPLEAREKLVDLGALTIIRMLYQDGFFHADLHPGNMFVLDAEPDAEGRVDPKVGFIDLGMVGYFDGDLRRTLLYYYFSLVTGDAENAARYLASVSQAGKKADPRGFQRAVAELCRRFYRAQKYGEVNVGQLIMESVGLAGQYRMYFPVELVLMTKALVTFEGVGQTLLPGFDVAEVSRKHVNKLFLHQFNPAALLKESLRGAPELVDLIVKSPTLMAEGIRFLESRIRSPDASPLAGLRTALLSGASLVSGVIAVTTGGPWFLWAPLFALAAGFALKRS</sequence>
<dbReference type="EMBL" id="MQWD01000001">
    <property type="protein sequence ID" value="PAP76252.1"/>
    <property type="molecule type" value="Genomic_DNA"/>
</dbReference>
<dbReference type="SUPFAM" id="SSF56112">
    <property type="entry name" value="Protein kinase-like (PK-like)"/>
    <property type="match status" value="1"/>
</dbReference>
<proteinExistence type="inferred from homology"/>
<feature type="transmembrane region" description="Helical" evidence="3">
    <location>
        <begin position="679"/>
        <end position="694"/>
    </location>
</feature>
<comment type="caution">
    <text evidence="5">The sequence shown here is derived from an EMBL/GenBank/DDBJ whole genome shotgun (WGS) entry which is preliminary data.</text>
</comment>
<reference evidence="5 6" key="1">
    <citation type="submission" date="2016-11" db="EMBL/GenBank/DDBJ databases">
        <title>Study of marine rhodopsin-containing bacteria.</title>
        <authorList>
            <person name="Yoshizawa S."/>
            <person name="Kumagai Y."/>
            <person name="Kogure K."/>
        </authorList>
    </citation>
    <scope>NUCLEOTIDE SEQUENCE [LARGE SCALE GENOMIC DNA]</scope>
    <source>
        <strain evidence="5 6">SAORIC-28</strain>
    </source>
</reference>
<dbReference type="Pfam" id="PF03109">
    <property type="entry name" value="ABC1"/>
    <property type="match status" value="1"/>
</dbReference>
<dbReference type="PANTHER" id="PTHR10566:SF113">
    <property type="entry name" value="PROTEIN ACTIVITY OF BC1 COMPLEX KINASE 7, CHLOROPLASTIC"/>
    <property type="match status" value="1"/>
</dbReference>
<keyword evidence="3" id="KW-0812">Transmembrane</keyword>
<dbReference type="InterPro" id="IPR050154">
    <property type="entry name" value="UbiB_kinase"/>
</dbReference>
<comment type="similarity">
    <text evidence="1">Belongs to the protein kinase superfamily. ADCK protein kinase family.</text>
</comment>
<evidence type="ECO:0000313" key="6">
    <source>
        <dbReference type="Proteomes" id="UP000216339"/>
    </source>
</evidence>
<feature type="region of interest" description="Disordered" evidence="2">
    <location>
        <begin position="1"/>
        <end position="113"/>
    </location>
</feature>
<evidence type="ECO:0000313" key="5">
    <source>
        <dbReference type="EMBL" id="PAP76252.1"/>
    </source>
</evidence>
<keyword evidence="3" id="KW-1133">Transmembrane helix</keyword>
<gene>
    <name evidence="5" type="ORF">BSZ37_07240</name>
</gene>
<dbReference type="PANTHER" id="PTHR10566">
    <property type="entry name" value="CHAPERONE-ACTIVITY OF BC1 COMPLEX CABC1 -RELATED"/>
    <property type="match status" value="1"/>
</dbReference>
<dbReference type="OrthoDB" id="9795390at2"/>
<keyword evidence="3" id="KW-0472">Membrane</keyword>
<feature type="compositionally biased region" description="Basic and acidic residues" evidence="2">
    <location>
        <begin position="47"/>
        <end position="70"/>
    </location>
</feature>
<feature type="domain" description="ABC1 atypical kinase-like" evidence="4">
    <location>
        <begin position="258"/>
        <end position="508"/>
    </location>
</feature>
<name>A0A271IYH5_9BACT</name>
<dbReference type="RefSeq" id="WP_095509900.1">
    <property type="nucleotide sequence ID" value="NZ_MQWD01000001.1"/>
</dbReference>
<dbReference type="Proteomes" id="UP000216339">
    <property type="component" value="Unassembled WGS sequence"/>
</dbReference>
<feature type="compositionally biased region" description="Basic and acidic residues" evidence="2">
    <location>
        <begin position="1"/>
        <end position="10"/>
    </location>
</feature>
<protein>
    <recommendedName>
        <fullName evidence="4">ABC1 atypical kinase-like domain-containing protein</fullName>
    </recommendedName>
</protein>
<keyword evidence="6" id="KW-1185">Reference proteome</keyword>
<dbReference type="InterPro" id="IPR011009">
    <property type="entry name" value="Kinase-like_dom_sf"/>
</dbReference>
<evidence type="ECO:0000256" key="1">
    <source>
        <dbReference type="ARBA" id="ARBA00009670"/>
    </source>
</evidence>
<feature type="compositionally biased region" description="Low complexity" evidence="2">
    <location>
        <begin position="71"/>
        <end position="83"/>
    </location>
</feature>
<feature type="compositionally biased region" description="Low complexity" evidence="2">
    <location>
        <begin position="25"/>
        <end position="39"/>
    </location>
</feature>
<evidence type="ECO:0000256" key="3">
    <source>
        <dbReference type="SAM" id="Phobius"/>
    </source>
</evidence>